<evidence type="ECO:0000256" key="1">
    <source>
        <dbReference type="ARBA" id="ARBA00004604"/>
    </source>
</evidence>
<evidence type="ECO:0000259" key="9">
    <source>
        <dbReference type="Pfam" id="PF23097"/>
    </source>
</evidence>
<evidence type="ECO:0000256" key="4">
    <source>
        <dbReference type="ARBA" id="ARBA00022737"/>
    </source>
</evidence>
<keyword evidence="3 6" id="KW-0853">WD repeat</keyword>
<dbReference type="InterPro" id="IPR056550">
    <property type="entry name" value="NOL10_2nd"/>
</dbReference>
<comment type="subcellular location">
    <subcellularLocation>
        <location evidence="1">Nucleus</location>
        <location evidence="1">Nucleolus</location>
    </subcellularLocation>
</comment>
<evidence type="ECO:0000259" key="10">
    <source>
        <dbReference type="Pfam" id="PF23098"/>
    </source>
</evidence>
<evidence type="ECO:0000313" key="12">
    <source>
        <dbReference type="Proteomes" id="UP000054560"/>
    </source>
</evidence>
<dbReference type="InterPro" id="IPR012580">
    <property type="entry name" value="NUC153"/>
</dbReference>
<evidence type="ECO:0000256" key="6">
    <source>
        <dbReference type="PROSITE-ProRule" id="PRU00221"/>
    </source>
</evidence>
<gene>
    <name evidence="11" type="ORF">SARC_04750</name>
</gene>
<evidence type="ECO:0000256" key="7">
    <source>
        <dbReference type="SAM" id="MobiDB-lite"/>
    </source>
</evidence>
<organism evidence="11 12">
    <name type="scientific">Sphaeroforma arctica JP610</name>
    <dbReference type="NCBI Taxonomy" id="667725"/>
    <lineage>
        <taxon>Eukaryota</taxon>
        <taxon>Ichthyosporea</taxon>
        <taxon>Ichthyophonida</taxon>
        <taxon>Sphaeroforma</taxon>
    </lineage>
</organism>
<evidence type="ECO:0000259" key="8">
    <source>
        <dbReference type="Pfam" id="PF08159"/>
    </source>
</evidence>
<dbReference type="PROSITE" id="PS50082">
    <property type="entry name" value="WD_REPEATS_2"/>
    <property type="match status" value="1"/>
</dbReference>
<dbReference type="Proteomes" id="UP000054560">
    <property type="component" value="Unassembled WGS sequence"/>
</dbReference>
<dbReference type="eggNOG" id="KOG2321">
    <property type="taxonomic scope" value="Eukaryota"/>
</dbReference>
<name>A0A0L0G2C6_9EUKA</name>
<evidence type="ECO:0000313" key="11">
    <source>
        <dbReference type="EMBL" id="KNC82981.1"/>
    </source>
</evidence>
<evidence type="ECO:0000256" key="2">
    <source>
        <dbReference type="ARBA" id="ARBA00005264"/>
    </source>
</evidence>
<dbReference type="PANTHER" id="PTHR14927">
    <property type="entry name" value="NUCLEOLAR PROTEIN 10"/>
    <property type="match status" value="1"/>
</dbReference>
<dbReference type="SUPFAM" id="SSF50978">
    <property type="entry name" value="WD40 repeat-like"/>
    <property type="match status" value="1"/>
</dbReference>
<dbReference type="Pfam" id="PF08159">
    <property type="entry name" value="NUC153"/>
    <property type="match status" value="1"/>
</dbReference>
<evidence type="ECO:0000256" key="3">
    <source>
        <dbReference type="ARBA" id="ARBA00022574"/>
    </source>
</evidence>
<dbReference type="InterPro" id="IPR056551">
    <property type="entry name" value="Beta-prop_NOL10_N"/>
</dbReference>
<dbReference type="SMART" id="SM00320">
    <property type="entry name" value="WD40"/>
    <property type="match status" value="3"/>
</dbReference>
<comment type="similarity">
    <text evidence="2">Belongs to the WD repeat NOL10/ENP2 family.</text>
</comment>
<dbReference type="PANTHER" id="PTHR14927:SF0">
    <property type="entry name" value="NUCLEOLAR PROTEIN 10"/>
    <property type="match status" value="1"/>
</dbReference>
<dbReference type="AlphaFoldDB" id="A0A0L0G2C6"/>
<dbReference type="GO" id="GO:0030686">
    <property type="term" value="C:90S preribosome"/>
    <property type="evidence" value="ECO:0007669"/>
    <property type="project" value="TreeGrafter"/>
</dbReference>
<dbReference type="GO" id="GO:0000462">
    <property type="term" value="P:maturation of SSU-rRNA from tricistronic rRNA transcript (SSU-rRNA, 5.8S rRNA, LSU-rRNA)"/>
    <property type="evidence" value="ECO:0007669"/>
    <property type="project" value="TreeGrafter"/>
</dbReference>
<accession>A0A0L0G2C6</accession>
<evidence type="ECO:0000256" key="5">
    <source>
        <dbReference type="ARBA" id="ARBA00023242"/>
    </source>
</evidence>
<feature type="domain" description="Nucleolar protein 10-like second" evidence="9">
    <location>
        <begin position="362"/>
        <end position="410"/>
    </location>
</feature>
<dbReference type="Pfam" id="PF23097">
    <property type="entry name" value="NOL10_2nd"/>
    <property type="match status" value="1"/>
</dbReference>
<keyword evidence="4" id="KW-0677">Repeat</keyword>
<dbReference type="InterPro" id="IPR040382">
    <property type="entry name" value="NOL10/Enp2"/>
</dbReference>
<dbReference type="STRING" id="667725.A0A0L0G2C6"/>
<feature type="compositionally biased region" description="Acidic residues" evidence="7">
    <location>
        <begin position="533"/>
        <end position="542"/>
    </location>
</feature>
<keyword evidence="5" id="KW-0539">Nucleus</keyword>
<dbReference type="GeneID" id="25905254"/>
<dbReference type="RefSeq" id="XP_014156883.1">
    <property type="nucleotide sequence ID" value="XM_014301408.1"/>
</dbReference>
<dbReference type="InterPro" id="IPR036322">
    <property type="entry name" value="WD40_repeat_dom_sf"/>
</dbReference>
<dbReference type="Gene3D" id="2.130.10.10">
    <property type="entry name" value="YVTN repeat-like/Quinoprotein amine dehydrogenase"/>
    <property type="match status" value="1"/>
</dbReference>
<dbReference type="InterPro" id="IPR001680">
    <property type="entry name" value="WD40_rpt"/>
</dbReference>
<dbReference type="EMBL" id="KQ241875">
    <property type="protein sequence ID" value="KNC82981.1"/>
    <property type="molecule type" value="Genomic_DNA"/>
</dbReference>
<reference evidence="11 12" key="1">
    <citation type="submission" date="2011-02" db="EMBL/GenBank/DDBJ databases">
        <title>The Genome Sequence of Sphaeroforma arctica JP610.</title>
        <authorList>
            <consortium name="The Broad Institute Genome Sequencing Platform"/>
            <person name="Russ C."/>
            <person name="Cuomo C."/>
            <person name="Young S.K."/>
            <person name="Zeng Q."/>
            <person name="Gargeya S."/>
            <person name="Alvarado L."/>
            <person name="Berlin A."/>
            <person name="Chapman S.B."/>
            <person name="Chen Z."/>
            <person name="Freedman E."/>
            <person name="Gellesch M."/>
            <person name="Goldberg J."/>
            <person name="Griggs A."/>
            <person name="Gujja S."/>
            <person name="Heilman E."/>
            <person name="Heiman D."/>
            <person name="Howarth C."/>
            <person name="Mehta T."/>
            <person name="Neiman D."/>
            <person name="Pearson M."/>
            <person name="Roberts A."/>
            <person name="Saif S."/>
            <person name="Shea T."/>
            <person name="Shenoy N."/>
            <person name="Sisk P."/>
            <person name="Stolte C."/>
            <person name="Sykes S."/>
            <person name="White J."/>
            <person name="Yandava C."/>
            <person name="Burger G."/>
            <person name="Gray M.W."/>
            <person name="Holland P.W.H."/>
            <person name="King N."/>
            <person name="Lang F.B.F."/>
            <person name="Roger A.J."/>
            <person name="Ruiz-Trillo I."/>
            <person name="Haas B."/>
            <person name="Nusbaum C."/>
            <person name="Birren B."/>
        </authorList>
    </citation>
    <scope>NUCLEOTIDE SEQUENCE [LARGE SCALE GENOMIC DNA]</scope>
    <source>
        <strain evidence="11 12">JP610</strain>
    </source>
</reference>
<dbReference type="Pfam" id="PF23098">
    <property type="entry name" value="Beta-prop_NOL10_N"/>
    <property type="match status" value="1"/>
</dbReference>
<feature type="repeat" description="WD" evidence="6">
    <location>
        <begin position="172"/>
        <end position="213"/>
    </location>
</feature>
<feature type="domain" description="Nucleolar protein 10-like N-terminal" evidence="10">
    <location>
        <begin position="3"/>
        <end position="361"/>
    </location>
</feature>
<keyword evidence="12" id="KW-1185">Reference proteome</keyword>
<protein>
    <submittedName>
        <fullName evidence="11">Uncharacterized protein</fullName>
    </submittedName>
</protein>
<dbReference type="InterPro" id="IPR015943">
    <property type="entry name" value="WD40/YVTN_repeat-like_dom_sf"/>
</dbReference>
<feature type="domain" description="NUC153" evidence="8">
    <location>
        <begin position="474"/>
        <end position="500"/>
    </location>
</feature>
<dbReference type="GO" id="GO:0032040">
    <property type="term" value="C:small-subunit processome"/>
    <property type="evidence" value="ECO:0007669"/>
    <property type="project" value="TreeGrafter"/>
</dbReference>
<dbReference type="OrthoDB" id="273340at2759"/>
<sequence length="656" mass="75201">MKFTNVNNVKVYNVNTGKSVPEWLTDRKKRALVKKDVDLQQRVQLIQDFDMPTAATRIKMSRDQQYLMASGVYKPKLKCFETAELGMKFERSLDCEIVQFQILSDDFRKVVFLEADRYVEFHAHFGRYFKTRIPAHGRDMSYHSGSCDLYLCGSSPDLWRLNLESGRFMAPLRGKGKEYNVVKISPAHQLITSGSTTGGVEVWDPRTKELASGLRLPMEDNQTEEVTALRYSDDGIKMAVGTSGGMVYMYDIRSDKPFVVKDHQYGYPILDLKFHSSKRVLSTDKRVIKIWDETDGENYTAIESQHDINDTCVANDSGLIMTANEGSDMQAFFIPDLGPAPKWCNFLDTISEELAQTDNTTIYDDYKFVSKMDLETLGLSDLIGSRLLQPYMHGFYMDMRLYQKAKAAVDPFSYKDYRKEAIKKKISDKRANRIGVVKKLPKVNTDYAKFLIQEEAKGESGKKDTEMAGNALKDDRFSSLWSNPEYSVDATSEEFKARHPKLAKSQFNAESIKLIQQNDEEESERDGKGSDESSSESEEEEEVKAPVKKEKKKKTTAPQVNMYEVNAINHEKRRKERKVMLGSRVDEEMGEVRTHAAHVGGRSHTFKMHEKVDHAAVEKEKARKEHVKERVDARRSVKTLNLKRRGPVYWRGQKVE</sequence>
<feature type="region of interest" description="Disordered" evidence="7">
    <location>
        <begin position="515"/>
        <end position="577"/>
    </location>
</feature>
<proteinExistence type="inferred from homology"/>